<dbReference type="EMBL" id="ABLTIR010000010">
    <property type="protein sequence ID" value="EKZ1925850.1"/>
    <property type="molecule type" value="Genomic_DNA"/>
</dbReference>
<dbReference type="AlphaFoldDB" id="A0AAI9CIG6"/>
<sequence length="217" mass="24564">MLEALFVATAEAAPAVTAAANDGTDWKWLVPVATLIIGFGLKWFQDHVTEKGRRRHDKDLRREQRYDVLRMRRLEAERANLLELQPLVVTFMRAATDAYKVKMKALGWERGAAAFLPANSMERETLLQSVAKVNDEVRQASAALIPLQSRLHSEEVRSALNGLIDVVWATMDAKASLTMMRNWKLVDQPHNELHTVMGRIIKQLEDENQQLGDPPVD</sequence>
<comment type="caution">
    <text evidence="1">The sequence shown here is derived from an EMBL/GenBank/DDBJ whole genome shotgun (WGS) entry which is preliminary data.</text>
</comment>
<reference evidence="1" key="1">
    <citation type="submission" date="2023-08" db="EMBL/GenBank/DDBJ databases">
        <authorList>
            <consortium name="Clinical and Environmental Microbiology Branch: Whole genome sequencing antimicrobial resistance pathogens in the healthcare setting"/>
        </authorList>
    </citation>
    <scope>NUCLEOTIDE SEQUENCE</scope>
    <source>
        <strain evidence="1">2023CJ-00293</strain>
    </source>
</reference>
<name>A0AAI9CIG6_STEMA</name>
<evidence type="ECO:0000313" key="2">
    <source>
        <dbReference type="Proteomes" id="UP001225498"/>
    </source>
</evidence>
<protein>
    <submittedName>
        <fullName evidence="1">Uncharacterized protein</fullName>
    </submittedName>
</protein>
<dbReference type="RefSeq" id="WP_099491292.1">
    <property type="nucleotide sequence ID" value="NZ_JAOCKA010000036.1"/>
</dbReference>
<proteinExistence type="predicted"/>
<evidence type="ECO:0000313" key="1">
    <source>
        <dbReference type="EMBL" id="EKZ1925850.1"/>
    </source>
</evidence>
<organism evidence="1 2">
    <name type="scientific">Stenotrophomonas maltophilia</name>
    <name type="common">Pseudomonas maltophilia</name>
    <name type="synonym">Xanthomonas maltophilia</name>
    <dbReference type="NCBI Taxonomy" id="40324"/>
    <lineage>
        <taxon>Bacteria</taxon>
        <taxon>Pseudomonadati</taxon>
        <taxon>Pseudomonadota</taxon>
        <taxon>Gammaproteobacteria</taxon>
        <taxon>Lysobacterales</taxon>
        <taxon>Lysobacteraceae</taxon>
        <taxon>Stenotrophomonas</taxon>
        <taxon>Stenotrophomonas maltophilia group</taxon>
    </lineage>
</organism>
<accession>A0AAI9CIG6</accession>
<gene>
    <name evidence="1" type="ORF">REH87_000827</name>
</gene>
<dbReference type="Proteomes" id="UP001225498">
    <property type="component" value="Unassembled WGS sequence"/>
</dbReference>